<dbReference type="InterPro" id="IPR001810">
    <property type="entry name" value="F-box_dom"/>
</dbReference>
<feature type="compositionally biased region" description="Basic and acidic residues" evidence="6">
    <location>
        <begin position="1161"/>
        <end position="1173"/>
    </location>
</feature>
<dbReference type="SUPFAM" id="SSF81383">
    <property type="entry name" value="F-box domain"/>
    <property type="match status" value="1"/>
</dbReference>
<dbReference type="PANTHER" id="PTHR42648">
    <property type="entry name" value="TRANSPOSASE, PUTATIVE-RELATED"/>
    <property type="match status" value="1"/>
</dbReference>
<keyword evidence="5" id="KW-0863">Zinc-finger</keyword>
<dbReference type="InterPro" id="IPR053781">
    <property type="entry name" value="F-box_AtFBL13-like"/>
</dbReference>
<dbReference type="InterPro" id="IPR043502">
    <property type="entry name" value="DNA/RNA_pol_sf"/>
</dbReference>
<dbReference type="SUPFAM" id="SSF52047">
    <property type="entry name" value="RNI-like"/>
    <property type="match status" value="1"/>
</dbReference>
<protein>
    <submittedName>
        <fullName evidence="9">Uncharacterized protein</fullName>
    </submittedName>
</protein>
<dbReference type="InterPro" id="IPR054722">
    <property type="entry name" value="PolX-like_BBD"/>
</dbReference>
<feature type="compositionally biased region" description="Basic and acidic residues" evidence="6">
    <location>
        <begin position="1180"/>
        <end position="1191"/>
    </location>
</feature>
<dbReference type="InterPro" id="IPR036397">
    <property type="entry name" value="RNaseH_sf"/>
</dbReference>
<dbReference type="InterPro" id="IPR057670">
    <property type="entry name" value="SH3_retrovirus"/>
</dbReference>
<evidence type="ECO:0000259" key="7">
    <source>
        <dbReference type="PROSITE" id="PS50158"/>
    </source>
</evidence>
<keyword evidence="3" id="KW-0064">Aspartyl protease</keyword>
<evidence type="ECO:0000256" key="2">
    <source>
        <dbReference type="ARBA" id="ARBA00022723"/>
    </source>
</evidence>
<dbReference type="Pfam" id="PF22936">
    <property type="entry name" value="Pol_BBD"/>
    <property type="match status" value="1"/>
</dbReference>
<dbReference type="PROSITE" id="PS50158">
    <property type="entry name" value="ZF_CCHC"/>
    <property type="match status" value="1"/>
</dbReference>
<keyword evidence="4" id="KW-0378">Hydrolase</keyword>
<keyword evidence="2" id="KW-0479">Metal-binding</keyword>
<dbReference type="InterPro" id="IPR036875">
    <property type="entry name" value="Znf_CCHC_sf"/>
</dbReference>
<dbReference type="Gene3D" id="4.10.60.10">
    <property type="entry name" value="Zinc finger, CCHC-type"/>
    <property type="match status" value="1"/>
</dbReference>
<evidence type="ECO:0000256" key="6">
    <source>
        <dbReference type="SAM" id="MobiDB-lite"/>
    </source>
</evidence>
<evidence type="ECO:0000256" key="4">
    <source>
        <dbReference type="ARBA" id="ARBA00022801"/>
    </source>
</evidence>
<reference evidence="9" key="1">
    <citation type="submission" date="2018-02" db="EMBL/GenBank/DDBJ databases">
        <authorList>
            <person name="Cohen D.B."/>
            <person name="Kent A.D."/>
        </authorList>
    </citation>
    <scope>NUCLEOTIDE SEQUENCE</scope>
</reference>
<dbReference type="Pfam" id="PF23622">
    <property type="entry name" value="LRR_At1g61320_AtMIF1"/>
    <property type="match status" value="1"/>
</dbReference>
<dbReference type="InterPro" id="IPR055357">
    <property type="entry name" value="LRR_At1g61320_AtMIF1"/>
</dbReference>
<dbReference type="InterPro" id="IPR032675">
    <property type="entry name" value="LRR_dom_sf"/>
</dbReference>
<dbReference type="InterPro" id="IPR036047">
    <property type="entry name" value="F-box-like_dom_sf"/>
</dbReference>
<name>A0A2N9ETQ8_FAGSY</name>
<dbReference type="Pfam" id="PF00646">
    <property type="entry name" value="F-box"/>
    <property type="match status" value="1"/>
</dbReference>
<dbReference type="Pfam" id="PF07727">
    <property type="entry name" value="RVT_2"/>
    <property type="match status" value="1"/>
</dbReference>
<dbReference type="Pfam" id="PF14223">
    <property type="entry name" value="Retrotran_gag_2"/>
    <property type="match status" value="1"/>
</dbReference>
<dbReference type="GO" id="GO:0008270">
    <property type="term" value="F:zinc ion binding"/>
    <property type="evidence" value="ECO:0007669"/>
    <property type="project" value="UniProtKB-KW"/>
</dbReference>
<keyword evidence="5" id="KW-0862">Zinc</keyword>
<dbReference type="InterPro" id="IPR001878">
    <property type="entry name" value="Znf_CCHC"/>
</dbReference>
<dbReference type="InterPro" id="IPR012337">
    <property type="entry name" value="RNaseH-like_sf"/>
</dbReference>
<accession>A0A2N9ETQ8</accession>
<dbReference type="InterPro" id="IPR039537">
    <property type="entry name" value="Retrotran_Ty1/copia-like"/>
</dbReference>
<dbReference type="CDD" id="cd22160">
    <property type="entry name" value="F-box_AtFBL13-like"/>
    <property type="match status" value="1"/>
</dbReference>
<dbReference type="Gene3D" id="3.30.420.10">
    <property type="entry name" value="Ribonuclease H-like superfamily/Ribonuclease H"/>
    <property type="match status" value="1"/>
</dbReference>
<dbReference type="GO" id="GO:0004190">
    <property type="term" value="F:aspartic-type endopeptidase activity"/>
    <property type="evidence" value="ECO:0007669"/>
    <property type="project" value="UniProtKB-KW"/>
</dbReference>
<feature type="region of interest" description="Disordered" evidence="6">
    <location>
        <begin position="1161"/>
        <end position="1214"/>
    </location>
</feature>
<dbReference type="CDD" id="cd09272">
    <property type="entry name" value="RNase_HI_RT_Ty1"/>
    <property type="match status" value="1"/>
</dbReference>
<dbReference type="SUPFAM" id="SSF57756">
    <property type="entry name" value="Retrovirus zinc finger-like domains"/>
    <property type="match status" value="1"/>
</dbReference>
<gene>
    <name evidence="9" type="ORF">FSB_LOCUS6104</name>
</gene>
<dbReference type="EMBL" id="OIVN01000319">
    <property type="protein sequence ID" value="SPC78222.1"/>
    <property type="molecule type" value="Genomic_DNA"/>
</dbReference>
<sequence length="1719" mass="197514">MWFKEVSKLEKIRGSLFKCNNALLQDWSREKTMVGNPDFISPLPRDIIHAIFSFLPLKHAVKTSILSTLWKSIWIPIHLNLDVHDLDQVVSHEFSKEVTRIIATILMSCNGPQKLYLGVLPKSEKVNLKLKNEWILMATMVEEKELHLNFTEGNLRDFNLILDMKNPNHENHFINTSTFASLKILHLRSITHLAKNMVEALFSNCQHLEALKLVKCNGLQRLDLRGGIHFESFEMVDCPEVININLSAPNLRSFRYHGVLPCIQIEETSSLTSALLDFGDGPGHSEFDCEEFISLLKALKDVEILTLTGWLLEWLCSAGVIFGKLEFQFSRLKEFWWIGSQIDRTNRDSLACFLNSTPSLERLFIDSFHQVAMAELQAVGSVKKLNNQNYNTWSTCMESYLQGQDLWEIVAGSETTPPDNDQALRKWKVKAGKAMFVIKTSIEEEMLEHIRRADTPKAAWDTFATLFSKKNNVRLQLLENELMSIAQRNMTITQYFTKVKSLCREISELDPASNISESRIRRIIIHGLRPEYRSFITAVQGWPVQPSLVELENLLADQEAMVKQMVGVSLKSEEEALFSSKNISRPKGRFNVGSKKRNNENINRKYEKSPQELGAQECCDNNERRSIGYKNSNLKCFNCGKMGHFHRDCRFKRRTTQGNTAAFTNQEGDSEEEWDAEASFSMIEPTEEEEMAATSIAEEDEEMALAVANPEQVNYKEDWIVDSGCSNHMTGDKEKLQNMSKYKGKRVVVTADNTRLPIAHIGETLISPRFNAKQVPLEQVYHVPGVKKNLLSVAQLADSGNWVLFGPKDVKVYKEIVVIGTPTMEGQRMESVYVMSAESAYVDKTRKNETVDLWHARLGHVSYHKLKVMMNKSLVKGLPQLECREDTVCAGCQYGKAHQLPYQESKFRAKEPLELVHSDVFGRVKQSSIKGMRYMVTFIDDFSRYVWVFFMKEKSETLSKFIEFRMKVENEVGKKIKCLRTDNGGEYTSDEFCDYLRKCNIRRQLTCPGTPQQNGVAERKNRHLAEICRSMLHAKNVPGRFWAECMKTAAHIINRLPQARLDFVSPFQKMWNTKPKVSHFRVFGCVCYVFVPDHLRSKFDKKAIRCIFVGYDSQRKGWRCCDPTTGRCYTSRNVIFDEASSWWSEDKATLPALKEIEKKMPESMEEQLGKDQSKTGVHHRTPEEDRPRLEEVIEEEEKDDNIKEPSTYEEASQSEDWRKAMEEEIHALKQNQTWDLVPKPKDVKPISCKWVYKVKTRADGSIERYKARLVARGFSQQYGLDYDETFSPVAKITTVRVLLALAASKSWKLWQMDVKNAFLHGELDREIYMEQPKGFESKAQPDYVCKLRKALYGLKQAPRAWYGKIGEFLVHSGYSVAPADSSLFVKARGSRLATVLVYVDDLIITGDDEDEIRRTRENLAVRFQMKELGELKHFLGLEVDHVNDGLFLCQHKYAKELLQKFGMLDCKPISTPVEVNAKFCAQEGKELEDSTMYRQLVGSLIYLTLTRPDISYAVGMASRYMQNPRKPHLEAVRRILRYVKGTIDYGLLYKKGKACKLLGYCDADYAGDHDTRRSTTGYMFSLGSAAISWSSKRQPTVSLSTTEAEYRAAAMAAQESTWLMQLMRDLHQPIDYAVSLHCDNQSAIRLAENPEFHARTKHVEVHYHFVREKVLEGKIKMYQTKTENQVADIFTKGLNTAKFRDFRKQLGMVTKEEFRESQC</sequence>
<dbReference type="GO" id="GO:0003676">
    <property type="term" value="F:nucleic acid binding"/>
    <property type="evidence" value="ECO:0007669"/>
    <property type="project" value="InterPro"/>
</dbReference>
<dbReference type="InterPro" id="IPR013103">
    <property type="entry name" value="RVT_2"/>
</dbReference>
<dbReference type="Pfam" id="PF13976">
    <property type="entry name" value="gag_pre-integrs"/>
    <property type="match status" value="1"/>
</dbReference>
<evidence type="ECO:0000313" key="9">
    <source>
        <dbReference type="EMBL" id="SPC78222.1"/>
    </source>
</evidence>
<evidence type="ECO:0000256" key="5">
    <source>
        <dbReference type="PROSITE-ProRule" id="PRU00047"/>
    </source>
</evidence>
<evidence type="ECO:0000256" key="3">
    <source>
        <dbReference type="ARBA" id="ARBA00022750"/>
    </source>
</evidence>
<dbReference type="Gene3D" id="3.80.10.10">
    <property type="entry name" value="Ribonuclease Inhibitor"/>
    <property type="match status" value="1"/>
</dbReference>
<proteinExistence type="predicted"/>
<evidence type="ECO:0000259" key="8">
    <source>
        <dbReference type="PROSITE" id="PS50994"/>
    </source>
</evidence>
<dbReference type="Pfam" id="PF00098">
    <property type="entry name" value="zf-CCHC"/>
    <property type="match status" value="1"/>
</dbReference>
<dbReference type="PANTHER" id="PTHR42648:SF18">
    <property type="entry name" value="RETROTRANSPOSON, UNCLASSIFIED-LIKE PROTEIN"/>
    <property type="match status" value="1"/>
</dbReference>
<dbReference type="SMART" id="SM00343">
    <property type="entry name" value="ZnF_C2HC"/>
    <property type="match status" value="1"/>
</dbReference>
<feature type="domain" description="CCHC-type" evidence="7">
    <location>
        <begin position="635"/>
        <end position="650"/>
    </location>
</feature>
<dbReference type="GO" id="GO:0006508">
    <property type="term" value="P:proteolysis"/>
    <property type="evidence" value="ECO:0007669"/>
    <property type="project" value="UniProtKB-KW"/>
</dbReference>
<evidence type="ECO:0000256" key="1">
    <source>
        <dbReference type="ARBA" id="ARBA00022670"/>
    </source>
</evidence>
<dbReference type="Pfam" id="PF00665">
    <property type="entry name" value="rve"/>
    <property type="match status" value="1"/>
</dbReference>
<dbReference type="InterPro" id="IPR025724">
    <property type="entry name" value="GAG-pre-integrase_dom"/>
</dbReference>
<dbReference type="Pfam" id="PF25597">
    <property type="entry name" value="SH3_retrovirus"/>
    <property type="match status" value="1"/>
</dbReference>
<dbReference type="SUPFAM" id="SSF56672">
    <property type="entry name" value="DNA/RNA polymerases"/>
    <property type="match status" value="1"/>
</dbReference>
<dbReference type="PROSITE" id="PS50994">
    <property type="entry name" value="INTEGRASE"/>
    <property type="match status" value="1"/>
</dbReference>
<feature type="domain" description="Integrase catalytic" evidence="8">
    <location>
        <begin position="908"/>
        <end position="1074"/>
    </location>
</feature>
<dbReference type="GO" id="GO:0015074">
    <property type="term" value="P:DNA integration"/>
    <property type="evidence" value="ECO:0007669"/>
    <property type="project" value="InterPro"/>
</dbReference>
<dbReference type="SUPFAM" id="SSF53098">
    <property type="entry name" value="Ribonuclease H-like"/>
    <property type="match status" value="1"/>
</dbReference>
<dbReference type="InterPro" id="IPR001584">
    <property type="entry name" value="Integrase_cat-core"/>
</dbReference>
<keyword evidence="1" id="KW-0645">Protease</keyword>
<organism evidence="9">
    <name type="scientific">Fagus sylvatica</name>
    <name type="common">Beechnut</name>
    <dbReference type="NCBI Taxonomy" id="28930"/>
    <lineage>
        <taxon>Eukaryota</taxon>
        <taxon>Viridiplantae</taxon>
        <taxon>Streptophyta</taxon>
        <taxon>Embryophyta</taxon>
        <taxon>Tracheophyta</taxon>
        <taxon>Spermatophyta</taxon>
        <taxon>Magnoliopsida</taxon>
        <taxon>eudicotyledons</taxon>
        <taxon>Gunneridae</taxon>
        <taxon>Pentapetalae</taxon>
        <taxon>rosids</taxon>
        <taxon>fabids</taxon>
        <taxon>Fagales</taxon>
        <taxon>Fagaceae</taxon>
        <taxon>Fagus</taxon>
    </lineage>
</organism>